<dbReference type="eggNOG" id="COG3152">
    <property type="taxonomic scope" value="Bacteria"/>
</dbReference>
<dbReference type="RefSeq" id="WP_025977873.1">
    <property type="nucleotide sequence ID" value="NZ_CP015614.1"/>
</dbReference>
<feature type="transmembrane region" description="Helical" evidence="1">
    <location>
        <begin position="197"/>
        <end position="218"/>
    </location>
</feature>
<reference evidence="2 3" key="1">
    <citation type="journal article" date="2014" name="Genome Announc.">
        <title>Genome Sequence of a Promising Hydrogen-Producing Facultative Anaerobic Bacterium, Brevundimonas naejangsanensis Strain B1.</title>
        <authorList>
            <person name="Su H."/>
            <person name="Zhang T."/>
            <person name="Bao M."/>
            <person name="Jiang Y."/>
            <person name="Wang Y."/>
            <person name="Tan T."/>
        </authorList>
    </citation>
    <scope>NUCLEOTIDE SEQUENCE [LARGE SCALE GENOMIC DNA]</scope>
    <source>
        <strain evidence="2 3">B1</strain>
    </source>
</reference>
<dbReference type="Pfam" id="PF05656">
    <property type="entry name" value="DUF805"/>
    <property type="match status" value="1"/>
</dbReference>
<accession>A0A172Y2N9</accession>
<feature type="transmembrane region" description="Helical" evidence="1">
    <location>
        <begin position="151"/>
        <end position="177"/>
    </location>
</feature>
<dbReference type="STRING" id="588932.DA69_01050"/>
<sequence>MRGEILSYDEATGTGLISGDDSLRYGFARTAVQGEGAMAAGVRVDFVPEGMEATQIMLLPSATAAAAFGQAAGAAPSASAQPAAGYDIKTALFSFKGRLRRRDFWISWAILVVVGLILNFVPKVSFILGLAVMVLHLAVGFKRFHDMGKPGWLVVIPWALWYASLAMLVSAFGLSVLSDPNAMQSMDPELLVATGGAAFGLMFLAGLVSFGFWMWLGFGGSQPGPNKYGPNPKGE</sequence>
<name>A0A172Y2N9_9CAUL</name>
<keyword evidence="1" id="KW-1133">Transmembrane helix</keyword>
<evidence type="ECO:0000313" key="3">
    <source>
        <dbReference type="Proteomes" id="UP000077603"/>
    </source>
</evidence>
<dbReference type="Proteomes" id="UP000077603">
    <property type="component" value="Chromosome"/>
</dbReference>
<protein>
    <recommendedName>
        <fullName evidence="4">DUF805 domain-containing protein</fullName>
    </recommendedName>
</protein>
<evidence type="ECO:0008006" key="4">
    <source>
        <dbReference type="Google" id="ProtNLM"/>
    </source>
</evidence>
<dbReference type="PANTHER" id="PTHR34980">
    <property type="entry name" value="INNER MEMBRANE PROTEIN-RELATED-RELATED"/>
    <property type="match status" value="1"/>
</dbReference>
<dbReference type="InterPro" id="IPR008523">
    <property type="entry name" value="DUF805"/>
</dbReference>
<organism evidence="2 3">
    <name type="scientific">Brevundimonas naejangsanensis</name>
    <dbReference type="NCBI Taxonomy" id="588932"/>
    <lineage>
        <taxon>Bacteria</taxon>
        <taxon>Pseudomonadati</taxon>
        <taxon>Pseudomonadota</taxon>
        <taxon>Alphaproteobacteria</taxon>
        <taxon>Caulobacterales</taxon>
        <taxon>Caulobacteraceae</taxon>
        <taxon>Brevundimonas</taxon>
    </lineage>
</organism>
<keyword evidence="1" id="KW-0812">Transmembrane</keyword>
<evidence type="ECO:0000313" key="2">
    <source>
        <dbReference type="EMBL" id="ANF53481.1"/>
    </source>
</evidence>
<proteinExistence type="predicted"/>
<feature type="transmembrane region" description="Helical" evidence="1">
    <location>
        <begin position="104"/>
        <end position="121"/>
    </location>
</feature>
<dbReference type="AlphaFoldDB" id="A0A172Y2N9"/>
<keyword evidence="1" id="KW-0472">Membrane</keyword>
<dbReference type="EMBL" id="CP015614">
    <property type="protein sequence ID" value="ANF53481.1"/>
    <property type="molecule type" value="Genomic_DNA"/>
</dbReference>
<dbReference type="KEGG" id="bne:DA69_01050"/>
<dbReference type="OrthoDB" id="9812349at2"/>
<dbReference type="GO" id="GO:0005886">
    <property type="term" value="C:plasma membrane"/>
    <property type="evidence" value="ECO:0007669"/>
    <property type="project" value="TreeGrafter"/>
</dbReference>
<gene>
    <name evidence="2" type="ORF">DA69_01050</name>
</gene>
<evidence type="ECO:0000256" key="1">
    <source>
        <dbReference type="SAM" id="Phobius"/>
    </source>
</evidence>
<keyword evidence="3" id="KW-1185">Reference proteome</keyword>